<name>A0A4Y7U0Z7_COPMI</name>
<dbReference type="InterPro" id="IPR050464">
    <property type="entry name" value="Zeta_carotene_desat/Oxidored"/>
</dbReference>
<sequence>MKIAVVGSGVSGLAATWLLNEYSEHEVHLYESDSRPGGHANTVRFEPPGKGDSEGVDVDTGFIVCNPSTYPNFLRFAALQKPGSQGANVPGVQLAPTEMTFSVSRNAGEFEWAGKNPLTVFCQPWRFFEPSMWRMVYDVFRFNACAIRVLMLSEGKEKESIGEYLENEGYSNAFKDDYLIPMTAAIWSTPPGKCFDDFPAKTLIQFMYNHHLLQIIDKPSWLTLQGGSHTYVKSILAKLPKSQLHLSTAIASLTSHISTGSSKPTVTLSTTDGKQAQYDHVILACHSDAALKILEVGNATKEERDVLGMFEWNRNEVVLHSDPGLMPQSRMAWSCWNYLTYSSKSDTGKGQEIDRVSLTYGMNDLQHISETKYGPVLVTLNPPFHPDPEKTRGWWKYDHPVLDAKAVEAQYLMPTIQNRRSITFAGAWLKYGFHEDGFTSGLLAACAVDEEPGAFPIFSPGPSKGAVTSRSGSSLTIETKNITVHPPFDIRYADHHLTLKRNGVSFVQYIAALGFDVLEVTGVRVLMGLVFGTIGLRLLKVVSRCVWWTWEVVGFALTIGEAVLRSLVPNLLE</sequence>
<dbReference type="PANTHER" id="PTHR42923:SF17">
    <property type="entry name" value="AMINE OXIDASE DOMAIN-CONTAINING PROTEIN"/>
    <property type="match status" value="1"/>
</dbReference>
<dbReference type="OrthoDB" id="5977668at2759"/>
<dbReference type="STRING" id="71717.A0A4Y7U0Z7"/>
<keyword evidence="4" id="KW-1185">Reference proteome</keyword>
<feature type="region of interest" description="Disordered" evidence="1">
    <location>
        <begin position="30"/>
        <end position="53"/>
    </location>
</feature>
<protein>
    <submittedName>
        <fullName evidence="3">FAD/NAD(P)-binding domain-containing protein</fullName>
    </submittedName>
</protein>
<proteinExistence type="predicted"/>
<dbReference type="Pfam" id="PF01593">
    <property type="entry name" value="Amino_oxidase"/>
    <property type="match status" value="1"/>
</dbReference>
<dbReference type="EMBL" id="QPFP01000001">
    <property type="protein sequence ID" value="TEB40103.1"/>
    <property type="molecule type" value="Genomic_DNA"/>
</dbReference>
<dbReference type="AlphaFoldDB" id="A0A4Y7U0Z7"/>
<dbReference type="InterPro" id="IPR036188">
    <property type="entry name" value="FAD/NAD-bd_sf"/>
</dbReference>
<comment type="caution">
    <text evidence="3">The sequence shown here is derived from an EMBL/GenBank/DDBJ whole genome shotgun (WGS) entry which is preliminary data.</text>
</comment>
<dbReference type="PANTHER" id="PTHR42923">
    <property type="entry name" value="PROTOPORPHYRINOGEN OXIDASE"/>
    <property type="match status" value="1"/>
</dbReference>
<evidence type="ECO:0000313" key="3">
    <source>
        <dbReference type="EMBL" id="TEB40103.1"/>
    </source>
</evidence>
<dbReference type="InterPro" id="IPR002937">
    <property type="entry name" value="Amino_oxidase"/>
</dbReference>
<accession>A0A4Y7U0Z7</accession>
<reference evidence="3 4" key="1">
    <citation type="journal article" date="2019" name="Nat. Ecol. Evol.">
        <title>Megaphylogeny resolves global patterns of mushroom evolution.</title>
        <authorList>
            <person name="Varga T."/>
            <person name="Krizsan K."/>
            <person name="Foldi C."/>
            <person name="Dima B."/>
            <person name="Sanchez-Garcia M."/>
            <person name="Sanchez-Ramirez S."/>
            <person name="Szollosi G.J."/>
            <person name="Szarkandi J.G."/>
            <person name="Papp V."/>
            <person name="Albert L."/>
            <person name="Andreopoulos W."/>
            <person name="Angelini C."/>
            <person name="Antonin V."/>
            <person name="Barry K.W."/>
            <person name="Bougher N.L."/>
            <person name="Buchanan P."/>
            <person name="Buyck B."/>
            <person name="Bense V."/>
            <person name="Catcheside P."/>
            <person name="Chovatia M."/>
            <person name="Cooper J."/>
            <person name="Damon W."/>
            <person name="Desjardin D."/>
            <person name="Finy P."/>
            <person name="Geml J."/>
            <person name="Haridas S."/>
            <person name="Hughes K."/>
            <person name="Justo A."/>
            <person name="Karasinski D."/>
            <person name="Kautmanova I."/>
            <person name="Kiss B."/>
            <person name="Kocsube S."/>
            <person name="Kotiranta H."/>
            <person name="LaButti K.M."/>
            <person name="Lechner B.E."/>
            <person name="Liimatainen K."/>
            <person name="Lipzen A."/>
            <person name="Lukacs Z."/>
            <person name="Mihaltcheva S."/>
            <person name="Morgado L.N."/>
            <person name="Niskanen T."/>
            <person name="Noordeloos M.E."/>
            <person name="Ohm R.A."/>
            <person name="Ortiz-Santana B."/>
            <person name="Ovrebo C."/>
            <person name="Racz N."/>
            <person name="Riley R."/>
            <person name="Savchenko A."/>
            <person name="Shiryaev A."/>
            <person name="Soop K."/>
            <person name="Spirin V."/>
            <person name="Szebenyi C."/>
            <person name="Tomsovsky M."/>
            <person name="Tulloss R.E."/>
            <person name="Uehling J."/>
            <person name="Grigoriev I.V."/>
            <person name="Vagvolgyi C."/>
            <person name="Papp T."/>
            <person name="Martin F.M."/>
            <person name="Miettinen O."/>
            <person name="Hibbett D.S."/>
            <person name="Nagy L.G."/>
        </authorList>
    </citation>
    <scope>NUCLEOTIDE SEQUENCE [LARGE SCALE GENOMIC DNA]</scope>
    <source>
        <strain evidence="3 4">FP101781</strain>
    </source>
</reference>
<dbReference type="SUPFAM" id="SSF51905">
    <property type="entry name" value="FAD/NAD(P)-binding domain"/>
    <property type="match status" value="1"/>
</dbReference>
<feature type="domain" description="Amine oxidase" evidence="2">
    <location>
        <begin position="10"/>
        <end position="291"/>
    </location>
</feature>
<dbReference type="Proteomes" id="UP000298030">
    <property type="component" value="Unassembled WGS sequence"/>
</dbReference>
<gene>
    <name evidence="3" type="ORF">FA13DRAFT_1655653</name>
</gene>
<evidence type="ECO:0000256" key="1">
    <source>
        <dbReference type="SAM" id="MobiDB-lite"/>
    </source>
</evidence>
<organism evidence="3 4">
    <name type="scientific">Coprinellus micaceus</name>
    <name type="common">Glistening ink-cap mushroom</name>
    <name type="synonym">Coprinus micaceus</name>
    <dbReference type="NCBI Taxonomy" id="71717"/>
    <lineage>
        <taxon>Eukaryota</taxon>
        <taxon>Fungi</taxon>
        <taxon>Dikarya</taxon>
        <taxon>Basidiomycota</taxon>
        <taxon>Agaricomycotina</taxon>
        <taxon>Agaricomycetes</taxon>
        <taxon>Agaricomycetidae</taxon>
        <taxon>Agaricales</taxon>
        <taxon>Agaricineae</taxon>
        <taxon>Psathyrellaceae</taxon>
        <taxon>Coprinellus</taxon>
    </lineage>
</organism>
<dbReference type="Gene3D" id="3.90.660.20">
    <property type="entry name" value="Protoporphyrinogen oxidase, mitochondrial, domain 2"/>
    <property type="match status" value="1"/>
</dbReference>
<evidence type="ECO:0000259" key="2">
    <source>
        <dbReference type="Pfam" id="PF01593"/>
    </source>
</evidence>
<dbReference type="Gene3D" id="3.50.50.60">
    <property type="entry name" value="FAD/NAD(P)-binding domain"/>
    <property type="match status" value="2"/>
</dbReference>
<evidence type="ECO:0000313" key="4">
    <source>
        <dbReference type="Proteomes" id="UP000298030"/>
    </source>
</evidence>
<dbReference type="GO" id="GO:0016491">
    <property type="term" value="F:oxidoreductase activity"/>
    <property type="evidence" value="ECO:0007669"/>
    <property type="project" value="InterPro"/>
</dbReference>